<evidence type="ECO:0000256" key="8">
    <source>
        <dbReference type="ARBA" id="ARBA00022842"/>
    </source>
</evidence>
<evidence type="ECO:0000259" key="14">
    <source>
        <dbReference type="Pfam" id="PF22032"/>
    </source>
</evidence>
<evidence type="ECO:0000256" key="2">
    <source>
        <dbReference type="ARBA" id="ARBA00009026"/>
    </source>
</evidence>
<name>A0ABQ6NMT4_9BACL</name>
<comment type="similarity">
    <text evidence="2">Belongs to the methyltransferase superfamily. HEN1 family.</text>
</comment>
<feature type="domain" description="Hen1-like N-terminal" evidence="14">
    <location>
        <begin position="6"/>
        <end position="227"/>
    </location>
</feature>
<keyword evidence="7" id="KW-0479">Metal-binding</keyword>
<evidence type="ECO:0000256" key="12">
    <source>
        <dbReference type="ARBA" id="ARBA00048418"/>
    </source>
</evidence>
<dbReference type="InterPro" id="IPR029063">
    <property type="entry name" value="SAM-dependent_MTases_sf"/>
</dbReference>
<evidence type="ECO:0000256" key="11">
    <source>
        <dbReference type="ARBA" id="ARBA00035025"/>
    </source>
</evidence>
<keyword evidence="16" id="KW-1185">Reference proteome</keyword>
<keyword evidence="5" id="KW-0808">Transferase</keyword>
<dbReference type="PANTHER" id="PTHR21404">
    <property type="entry name" value="HEN1"/>
    <property type="match status" value="1"/>
</dbReference>
<dbReference type="Pfam" id="PF22032">
    <property type="entry name" value="Hen1_N"/>
    <property type="match status" value="1"/>
</dbReference>
<proteinExistence type="inferred from homology"/>
<reference evidence="15 16" key="1">
    <citation type="submission" date="2023-05" db="EMBL/GenBank/DDBJ databases">
        <title>Draft genome of Paenibacillus sp. CCS26.</title>
        <authorList>
            <person name="Akita H."/>
            <person name="Shinto Y."/>
            <person name="Kimura Z."/>
        </authorList>
    </citation>
    <scope>NUCLEOTIDE SEQUENCE [LARGE SCALE GENOMIC DNA]</scope>
    <source>
        <strain evidence="15 16">CCS26</strain>
    </source>
</reference>
<dbReference type="PANTHER" id="PTHR21404:SF3">
    <property type="entry name" value="SMALL RNA 2'-O-METHYLTRANSFERASE"/>
    <property type="match status" value="1"/>
</dbReference>
<evidence type="ECO:0000256" key="9">
    <source>
        <dbReference type="ARBA" id="ARBA00022884"/>
    </source>
</evidence>
<evidence type="ECO:0000256" key="6">
    <source>
        <dbReference type="ARBA" id="ARBA00022691"/>
    </source>
</evidence>
<dbReference type="InterPro" id="IPR053890">
    <property type="entry name" value="Hen1-like_N"/>
</dbReference>
<keyword evidence="6" id="KW-0949">S-adenosyl-L-methionine</keyword>
<evidence type="ECO:0000259" key="13">
    <source>
        <dbReference type="Pfam" id="PF13649"/>
    </source>
</evidence>
<keyword evidence="8" id="KW-0460">Magnesium</keyword>
<keyword evidence="9" id="KW-0694">RNA-binding</keyword>
<evidence type="ECO:0000313" key="15">
    <source>
        <dbReference type="EMBL" id="GMK46098.1"/>
    </source>
</evidence>
<organism evidence="15 16">
    <name type="scientific">Paenibacillus glycanilyticus</name>
    <dbReference type="NCBI Taxonomy" id="126569"/>
    <lineage>
        <taxon>Bacteria</taxon>
        <taxon>Bacillati</taxon>
        <taxon>Bacillota</taxon>
        <taxon>Bacilli</taxon>
        <taxon>Bacillales</taxon>
        <taxon>Paenibacillaceae</taxon>
        <taxon>Paenibacillus</taxon>
    </lineage>
</organism>
<evidence type="ECO:0000256" key="3">
    <source>
        <dbReference type="ARBA" id="ARBA00021330"/>
    </source>
</evidence>
<comment type="caution">
    <text evidence="15">The sequence shown here is derived from an EMBL/GenBank/DDBJ whole genome shotgun (WGS) entry which is preliminary data.</text>
</comment>
<protein>
    <recommendedName>
        <fullName evidence="3">Small RNA 2'-O-methyltransferase</fullName>
        <ecNumber evidence="11">2.1.1.386</ecNumber>
    </recommendedName>
</protein>
<dbReference type="SUPFAM" id="SSF53335">
    <property type="entry name" value="S-adenosyl-L-methionine-dependent methyltransferases"/>
    <property type="match status" value="1"/>
</dbReference>
<feature type="domain" description="Methyltransferase" evidence="13">
    <location>
        <begin position="255"/>
        <end position="346"/>
    </location>
</feature>
<dbReference type="InterPro" id="IPR026610">
    <property type="entry name" value="Hen1"/>
</dbReference>
<evidence type="ECO:0000256" key="10">
    <source>
        <dbReference type="ARBA" id="ARBA00023158"/>
    </source>
</evidence>
<dbReference type="InterPro" id="IPR041698">
    <property type="entry name" value="Methyltransf_25"/>
</dbReference>
<comment type="catalytic activity">
    <reaction evidence="12">
        <text>small RNA 3'-end nucleotide + S-adenosyl-L-methionine = small RNA 3'-end 2'-O-methylnucleotide + S-adenosyl-L-homocysteine + H(+)</text>
        <dbReference type="Rhea" id="RHEA:37887"/>
        <dbReference type="Rhea" id="RHEA-COMP:10415"/>
        <dbReference type="Rhea" id="RHEA-COMP:10416"/>
        <dbReference type="ChEBI" id="CHEBI:15378"/>
        <dbReference type="ChEBI" id="CHEBI:57856"/>
        <dbReference type="ChEBI" id="CHEBI:59789"/>
        <dbReference type="ChEBI" id="CHEBI:74896"/>
        <dbReference type="ChEBI" id="CHEBI:74898"/>
        <dbReference type="EC" id="2.1.1.386"/>
    </reaction>
</comment>
<comment type="cofactor">
    <cofactor evidence="1">
        <name>Mg(2+)</name>
        <dbReference type="ChEBI" id="CHEBI:18420"/>
    </cofactor>
</comment>
<evidence type="ECO:0000256" key="7">
    <source>
        <dbReference type="ARBA" id="ARBA00022723"/>
    </source>
</evidence>
<dbReference type="EMBL" id="BTCL01000010">
    <property type="protein sequence ID" value="GMK46098.1"/>
    <property type="molecule type" value="Genomic_DNA"/>
</dbReference>
<evidence type="ECO:0000313" key="16">
    <source>
        <dbReference type="Proteomes" id="UP001285921"/>
    </source>
</evidence>
<evidence type="ECO:0000256" key="5">
    <source>
        <dbReference type="ARBA" id="ARBA00022679"/>
    </source>
</evidence>
<keyword evidence="4" id="KW-0489">Methyltransferase</keyword>
<keyword evidence="10" id="KW-0943">RNA-mediated gene silencing</keyword>
<evidence type="ECO:0000256" key="4">
    <source>
        <dbReference type="ARBA" id="ARBA00022603"/>
    </source>
</evidence>
<dbReference type="EC" id="2.1.1.386" evidence="11"/>
<dbReference type="Gene3D" id="3.40.50.150">
    <property type="entry name" value="Vaccinia Virus protein VP39"/>
    <property type="match status" value="1"/>
</dbReference>
<dbReference type="CDD" id="cd02440">
    <property type="entry name" value="AdoMet_MTases"/>
    <property type="match status" value="1"/>
</dbReference>
<sequence length="424" mass="49750">MNLMAIVQLKSTNPKFSYLLKKNPGSGMQIRSVRKGMAYGWYTNDSAYNVYFKDADNEISYKESEEEQFEYLNVSRYNTPLLPLNAINEYFSAPYKTRHEEDIDGFVHAFHINMVHVEWVRYVEMFEKHMRDCSFEYQSLSGKSYALTVTTEKSLYHLLHVVSVLCLFLAMSGKEYIDINDEVLDKYIHSIQVIDAPFYIRSLFARNFLQSKSSFWKYKQALEHTERYAIDFDFGGTAFQRRNYIGSSLTFDKSILDVGCGEGFYAIPFSKKIEGSYYAIDINEEQLAAVERKARSKEIENIALYRSIEHFLEDYNGEQVDIILTEVIEHMSMDEAKQLIQTICAHIEFDQFILTTPNADFNPYYELQNMRHEDHKWEMTQKEFRHWFEDIIHEIKWDVEFIAIGDGVNGIRTTQGVILKKRGA</sequence>
<dbReference type="Pfam" id="PF13649">
    <property type="entry name" value="Methyltransf_25"/>
    <property type="match status" value="1"/>
</dbReference>
<evidence type="ECO:0000256" key="1">
    <source>
        <dbReference type="ARBA" id="ARBA00001946"/>
    </source>
</evidence>
<dbReference type="Proteomes" id="UP001285921">
    <property type="component" value="Unassembled WGS sequence"/>
</dbReference>
<accession>A0ABQ6NMT4</accession>
<gene>
    <name evidence="15" type="ORF">PghCCS26_32260</name>
</gene>